<organism evidence="2 3">
    <name type="scientific">Polarella glacialis</name>
    <name type="common">Dinoflagellate</name>
    <dbReference type="NCBI Taxonomy" id="89957"/>
    <lineage>
        <taxon>Eukaryota</taxon>
        <taxon>Sar</taxon>
        <taxon>Alveolata</taxon>
        <taxon>Dinophyceae</taxon>
        <taxon>Suessiales</taxon>
        <taxon>Suessiaceae</taxon>
        <taxon>Polarella</taxon>
    </lineage>
</organism>
<keyword evidence="1" id="KW-0812">Transmembrane</keyword>
<dbReference type="EMBL" id="CAJNNW010014869">
    <property type="protein sequence ID" value="CAE8657075.1"/>
    <property type="molecule type" value="Genomic_DNA"/>
</dbReference>
<comment type="caution">
    <text evidence="2">The sequence shown here is derived from an EMBL/GenBank/DDBJ whole genome shotgun (WGS) entry which is preliminary data.</text>
</comment>
<reference evidence="2" key="1">
    <citation type="submission" date="2021-02" db="EMBL/GenBank/DDBJ databases">
        <authorList>
            <person name="Dougan E. K."/>
            <person name="Rhodes N."/>
            <person name="Thang M."/>
            <person name="Chan C."/>
        </authorList>
    </citation>
    <scope>NUCLEOTIDE SEQUENCE</scope>
</reference>
<accession>A0A813IWF0</accession>
<sequence>MPRFHIREILMPRFQIREIVMVVLGMCRQPCSLLIWKFADEHLTARRSRILRLEIAAVQLVFGTLPFELLLFLLLQCWRRTCTSLGAEDILYAFLLPTHSHDSADSPVSRERRVLLQFVVVVEAFDRFARLWLIARVFVRYCC</sequence>
<keyword evidence="1" id="KW-1133">Transmembrane helix</keyword>
<dbReference type="AlphaFoldDB" id="A0A813IWF0"/>
<proteinExistence type="predicted"/>
<evidence type="ECO:0000256" key="1">
    <source>
        <dbReference type="SAM" id="Phobius"/>
    </source>
</evidence>
<feature type="transmembrane region" description="Helical" evidence="1">
    <location>
        <begin position="51"/>
        <end position="75"/>
    </location>
</feature>
<keyword evidence="1" id="KW-0472">Membrane</keyword>
<protein>
    <submittedName>
        <fullName evidence="2">Uncharacterized protein</fullName>
    </submittedName>
</protein>
<evidence type="ECO:0000313" key="2">
    <source>
        <dbReference type="EMBL" id="CAE8657075.1"/>
    </source>
</evidence>
<gene>
    <name evidence="2" type="ORF">PGLA2088_LOCUS12584</name>
</gene>
<dbReference type="Proteomes" id="UP000626109">
    <property type="component" value="Unassembled WGS sequence"/>
</dbReference>
<evidence type="ECO:0000313" key="3">
    <source>
        <dbReference type="Proteomes" id="UP000626109"/>
    </source>
</evidence>
<name>A0A813IWF0_POLGL</name>